<evidence type="ECO:0000313" key="1">
    <source>
        <dbReference type="EMBL" id="KAI8559322.1"/>
    </source>
</evidence>
<reference evidence="1" key="1">
    <citation type="submission" date="2022-02" db="EMBL/GenBank/DDBJ databases">
        <title>Plant Genome Project.</title>
        <authorList>
            <person name="Zhang R.-G."/>
        </authorList>
    </citation>
    <scope>NUCLEOTIDE SEQUENCE</scope>
    <source>
        <strain evidence="1">AT1</strain>
    </source>
</reference>
<protein>
    <submittedName>
        <fullName evidence="1">Uncharacterized protein</fullName>
    </submittedName>
</protein>
<keyword evidence="2" id="KW-1185">Reference proteome</keyword>
<comment type="caution">
    <text evidence="1">The sequence shown here is derived from an EMBL/GenBank/DDBJ whole genome shotgun (WGS) entry which is preliminary data.</text>
</comment>
<proteinExistence type="predicted"/>
<organism evidence="1 2">
    <name type="scientific">Rhododendron molle</name>
    <name type="common">Chinese azalea</name>
    <name type="synonym">Azalea mollis</name>
    <dbReference type="NCBI Taxonomy" id="49168"/>
    <lineage>
        <taxon>Eukaryota</taxon>
        <taxon>Viridiplantae</taxon>
        <taxon>Streptophyta</taxon>
        <taxon>Embryophyta</taxon>
        <taxon>Tracheophyta</taxon>
        <taxon>Spermatophyta</taxon>
        <taxon>Magnoliopsida</taxon>
        <taxon>eudicotyledons</taxon>
        <taxon>Gunneridae</taxon>
        <taxon>Pentapetalae</taxon>
        <taxon>asterids</taxon>
        <taxon>Ericales</taxon>
        <taxon>Ericaceae</taxon>
        <taxon>Ericoideae</taxon>
        <taxon>Rhodoreae</taxon>
        <taxon>Rhododendron</taxon>
    </lineage>
</organism>
<dbReference type="EMBL" id="CM046391">
    <property type="protein sequence ID" value="KAI8559322.1"/>
    <property type="molecule type" value="Genomic_DNA"/>
</dbReference>
<evidence type="ECO:0000313" key="2">
    <source>
        <dbReference type="Proteomes" id="UP001062846"/>
    </source>
</evidence>
<gene>
    <name evidence="1" type="ORF">RHMOL_Rhmol04G0163200</name>
</gene>
<accession>A0ACC0P2Y2</accession>
<dbReference type="Proteomes" id="UP001062846">
    <property type="component" value="Chromosome 4"/>
</dbReference>
<name>A0ACC0P2Y2_RHOML</name>
<sequence length="98" mass="11001">MQQPRLTIVKRSNHYSSSLVLPHCLHKHQIVRFTVAALSFDSGEGNKGYPFLSSLSSTDVLFGFFGGDGKEGCRDRKVFRLLHLGFDFPAGFSYIVYV</sequence>